<dbReference type="SUPFAM" id="SSF52402">
    <property type="entry name" value="Adenine nucleotide alpha hydrolases-like"/>
    <property type="match status" value="1"/>
</dbReference>
<dbReference type="Pfam" id="PF01171">
    <property type="entry name" value="ATP_bind_3"/>
    <property type="match status" value="1"/>
</dbReference>
<dbReference type="STRING" id="579137.Metvu_0504"/>
<feature type="domain" description="tRNA(Ile)-lysidine/2-thiocytidine synthase N-terminal" evidence="3">
    <location>
        <begin position="81"/>
        <end position="282"/>
    </location>
</feature>
<dbReference type="GO" id="GO:0016740">
    <property type="term" value="F:transferase activity"/>
    <property type="evidence" value="ECO:0007669"/>
    <property type="project" value="UniProtKB-KW"/>
</dbReference>
<dbReference type="PIRSF" id="PIRSF004976">
    <property type="entry name" value="ATPase_YdaO"/>
    <property type="match status" value="1"/>
</dbReference>
<reference evidence="4" key="1">
    <citation type="submission" date="2009-10" db="EMBL/GenBank/DDBJ databases">
        <title>Complete sequence of chromosome of Methanocaldococcus vulcanius M7.</title>
        <authorList>
            <consortium name="US DOE Joint Genome Institute"/>
            <person name="Lucas S."/>
            <person name="Copeland A."/>
            <person name="Lapidus A."/>
            <person name="Glavina del Rio T."/>
            <person name="Dalin E."/>
            <person name="Tice H."/>
            <person name="Bruce D."/>
            <person name="Goodwin L."/>
            <person name="Pitluck S."/>
            <person name="Lcollab F.I."/>
            <person name="Brettin T."/>
            <person name="Detter J.C."/>
            <person name="Han C."/>
            <person name="Tapia R."/>
            <person name="Kuske C.R."/>
            <person name="Schmutz J."/>
            <person name="Larimer F."/>
            <person name="Land M."/>
            <person name="Hauser L."/>
            <person name="Kyrpides N."/>
            <person name="Ovchinikova G."/>
            <person name="Sieprawska-Lupa M."/>
            <person name="Whitman W.B."/>
            <person name="Woyke T."/>
        </authorList>
    </citation>
    <scope>NUCLEOTIDE SEQUENCE [LARGE SCALE GENOMIC DNA]</scope>
    <source>
        <strain evidence="4">M7</strain>
    </source>
</reference>
<dbReference type="eggNOG" id="arCOG00042">
    <property type="taxonomic scope" value="Archaea"/>
</dbReference>
<keyword evidence="2" id="KW-0547">Nucleotide-binding</keyword>
<dbReference type="PANTHER" id="PTHR11807">
    <property type="entry name" value="ATPASES OF THE PP SUPERFAMILY-RELATED"/>
    <property type="match status" value="1"/>
</dbReference>
<evidence type="ECO:0000313" key="4">
    <source>
        <dbReference type="EMBL" id="ACX72363.1"/>
    </source>
</evidence>
<keyword evidence="1" id="KW-0808">Transferase</keyword>
<evidence type="ECO:0000256" key="2">
    <source>
        <dbReference type="PIRSR" id="PIRSR004976-51"/>
    </source>
</evidence>
<name>C9RFL1_METVM</name>
<evidence type="ECO:0000256" key="1">
    <source>
        <dbReference type="ARBA" id="ARBA00022679"/>
    </source>
</evidence>
<dbReference type="GO" id="GO:0005524">
    <property type="term" value="F:ATP binding"/>
    <property type="evidence" value="ECO:0007669"/>
    <property type="project" value="UniProtKB-KW"/>
</dbReference>
<feature type="binding site" evidence="2">
    <location>
        <begin position="84"/>
        <end position="86"/>
    </location>
    <ligand>
        <name>ATP</name>
        <dbReference type="ChEBI" id="CHEBI:30616"/>
    </ligand>
</feature>
<organism evidence="4 5">
    <name type="scientific">Methanocaldococcus vulcanius (strain ATCC 700851 / DSM 12094 / M7)</name>
    <name type="common">Methanococcus vulcanius</name>
    <dbReference type="NCBI Taxonomy" id="579137"/>
    <lineage>
        <taxon>Archaea</taxon>
        <taxon>Methanobacteriati</taxon>
        <taxon>Methanobacteriota</taxon>
        <taxon>Methanomada group</taxon>
        <taxon>Methanococci</taxon>
        <taxon>Methanococcales</taxon>
        <taxon>Methanocaldococcaceae</taxon>
        <taxon>Methanocaldococcus</taxon>
    </lineage>
</organism>
<dbReference type="InterPro" id="IPR014729">
    <property type="entry name" value="Rossmann-like_a/b/a_fold"/>
</dbReference>
<protein>
    <submittedName>
        <fullName evidence="4">PP-loop domain protein</fullName>
    </submittedName>
</protein>
<dbReference type="PANTHER" id="PTHR11807:SF12">
    <property type="entry name" value="CYTOPLASMIC TRNA 2-THIOLATION PROTEIN 1"/>
    <property type="match status" value="1"/>
</dbReference>
<feature type="binding site" evidence="2">
    <location>
        <position position="207"/>
    </location>
    <ligand>
        <name>ATP</name>
        <dbReference type="ChEBI" id="CHEBI:30616"/>
    </ligand>
</feature>
<proteinExistence type="predicted"/>
<dbReference type="AlphaFoldDB" id="C9RFL1"/>
<evidence type="ECO:0000313" key="5">
    <source>
        <dbReference type="Proteomes" id="UP000002063"/>
    </source>
</evidence>
<dbReference type="Gene3D" id="3.40.50.620">
    <property type="entry name" value="HUPs"/>
    <property type="match status" value="1"/>
</dbReference>
<feature type="binding site" evidence="2">
    <location>
        <position position="212"/>
    </location>
    <ligand>
        <name>ATP</name>
        <dbReference type="ChEBI" id="CHEBI:30616"/>
    </ligand>
</feature>
<accession>C9RFL1</accession>
<dbReference type="GO" id="GO:0002143">
    <property type="term" value="P:tRNA wobble position uridine thiolation"/>
    <property type="evidence" value="ECO:0007669"/>
    <property type="project" value="TreeGrafter"/>
</dbReference>
<dbReference type="EMBL" id="CP001787">
    <property type="protein sequence ID" value="ACX72363.1"/>
    <property type="molecule type" value="Genomic_DNA"/>
</dbReference>
<sequence>MDHVINLKKLKKHVNPFFITIRRDKIIINNKRMARLSRYKMNKIEEELGISVVYSKTYEYVSTKVGRFITKNKIISPRDVIIVGLSGGKDSLLLLHLLEPYRRKYGIKLIAATVDVNIGGIRPWKEDSEGVKLIKHHCEMLSIPHITLKSELDVVELSEILSKNSRGMEFSPCFSCSVIKRHLLSKLCKEISKRDNLPYEKVKIAYGHNLDDNSDTILANMFKGERLKFMKPITKFNHSEVDYGTFKIPLEECTIIRPMLPVLEQDIVKSLEECNLSYYKDKDECPYSRDRGDSVRKRCHEILEEVEKEIPNIREMIVSSALKTVEYYSKNPILTNEKNNEK</sequence>
<dbReference type="GO" id="GO:0000049">
    <property type="term" value="F:tRNA binding"/>
    <property type="evidence" value="ECO:0007669"/>
    <property type="project" value="TreeGrafter"/>
</dbReference>
<keyword evidence="2" id="KW-0067">ATP-binding</keyword>
<dbReference type="InterPro" id="IPR035107">
    <property type="entry name" value="tRNA_thiolation_TtcA_Ctu1"/>
</dbReference>
<dbReference type="GeneID" id="8512837"/>
<dbReference type="OrthoDB" id="33422at2157"/>
<dbReference type="InterPro" id="IPR011063">
    <property type="entry name" value="TilS/TtcA_N"/>
</dbReference>
<dbReference type="Proteomes" id="UP000002063">
    <property type="component" value="Chromosome"/>
</dbReference>
<dbReference type="GO" id="GO:0002144">
    <property type="term" value="C:cytosolic tRNA wobble base thiouridylase complex"/>
    <property type="evidence" value="ECO:0007669"/>
    <property type="project" value="TreeGrafter"/>
</dbReference>
<dbReference type="RefSeq" id="WP_015732584.1">
    <property type="nucleotide sequence ID" value="NC_013407.1"/>
</dbReference>
<feature type="binding site" evidence="2">
    <location>
        <position position="90"/>
    </location>
    <ligand>
        <name>ATP</name>
        <dbReference type="ChEBI" id="CHEBI:30616"/>
    </ligand>
</feature>
<evidence type="ECO:0000259" key="3">
    <source>
        <dbReference type="Pfam" id="PF01171"/>
    </source>
</evidence>
<gene>
    <name evidence="4" type="ordered locus">Metvu_0504</name>
</gene>
<dbReference type="HOGENOM" id="CLU_830567_0_0_2"/>
<keyword evidence="5" id="KW-1185">Reference proteome</keyword>
<dbReference type="KEGG" id="mvu:Metvu_0504"/>
<feature type="binding site" evidence="2">
    <location>
        <position position="114"/>
    </location>
    <ligand>
        <name>ATP</name>
        <dbReference type="ChEBI" id="CHEBI:30616"/>
    </ligand>
</feature>